<evidence type="ECO:0000313" key="2">
    <source>
        <dbReference type="Proteomes" id="UP000253772"/>
    </source>
</evidence>
<dbReference type="Proteomes" id="UP000253772">
    <property type="component" value="Chromosome c2"/>
</dbReference>
<dbReference type="PANTHER" id="PTHR38592:SF3">
    <property type="entry name" value="BLL4819 PROTEIN"/>
    <property type="match status" value="1"/>
</dbReference>
<protein>
    <submittedName>
        <fullName evidence="1">OpgC domain-containing protein</fullName>
    </submittedName>
</protein>
<proteinExistence type="predicted"/>
<reference evidence="1 2" key="1">
    <citation type="submission" date="2019-03" db="EMBL/GenBank/DDBJ databases">
        <title>Comparative insights into the high quality Complete genome sequence of highly metal resistant Cupriavidus metallidurans strain BS1 isolated from a gold-copper mine.</title>
        <authorList>
            <person name="Mazhar H.S."/>
            <person name="Rensing C."/>
        </authorList>
    </citation>
    <scope>NUCLEOTIDE SEQUENCE [LARGE SCALE GENOMIC DNA]</scope>
    <source>
        <strain evidence="1 2">BS1</strain>
    </source>
</reference>
<name>A0A2L0X1Q0_9BURK</name>
<evidence type="ECO:0000313" key="1">
    <source>
        <dbReference type="EMBL" id="QBP12814.1"/>
    </source>
</evidence>
<dbReference type="Pfam" id="PF10129">
    <property type="entry name" value="OpgC_C"/>
    <property type="match status" value="1"/>
</dbReference>
<gene>
    <name evidence="1" type="ORF">DDF84_024400</name>
</gene>
<accession>A0A2L0X1Q0</accession>
<organism evidence="1 2">
    <name type="scientific">Cupriavidus metallidurans</name>
    <dbReference type="NCBI Taxonomy" id="119219"/>
    <lineage>
        <taxon>Bacteria</taxon>
        <taxon>Pseudomonadati</taxon>
        <taxon>Pseudomonadota</taxon>
        <taxon>Betaproteobacteria</taxon>
        <taxon>Burkholderiales</taxon>
        <taxon>Burkholderiaceae</taxon>
        <taxon>Cupriavidus</taxon>
    </lineage>
</organism>
<dbReference type="PIRSF" id="PIRSF028704">
    <property type="entry name" value="UPC028704"/>
    <property type="match status" value="1"/>
</dbReference>
<dbReference type="RefSeq" id="WP_008645762.1">
    <property type="nucleotide sequence ID" value="NZ_CP026544.1"/>
</dbReference>
<dbReference type="AlphaFoldDB" id="A0A2L0X1Q0"/>
<dbReference type="OrthoDB" id="9775975at2"/>
<dbReference type="InterPro" id="IPR014550">
    <property type="entry name" value="UCP028704_OpgC"/>
</dbReference>
<dbReference type="EMBL" id="CP037901">
    <property type="protein sequence ID" value="QBP12814.1"/>
    <property type="molecule type" value="Genomic_DNA"/>
</dbReference>
<sequence length="383" mass="41925">MNAVNNNQRRTEVDLIRGIALLFIVVDHVNGSVLADYTIRNFTLFDAAEVFVFLAGYSAGAAYLAMEARQGASAASKRLHRRSWEIYKAFVLTGVLMLLFGFLLAMCKVPAPAVRATEAPAFMAQPIETLFQVIGLARQPFVSDVLPMYAVFIGLAPLAIGWARKYPLAFVCGSVALWIMAPALLPLLPSSEPRGWSFNPFAWQLMFGMGLLARLRPDFVLPQQNIARWACTIGAVVVTMACMALAYLWMRPHVYEAWLPAWLPSMVFPLPKQSLAFLRVLSFLGLAWLVYLAARAGWVERVARFMGPVVQIGRHSLFCFVLGAVVSVTIEGFTYGIAGGRPTRPVALGGDLVAVAILLVVGGWYGRRKEAKKVAAKSAIVTA</sequence>
<dbReference type="PANTHER" id="PTHR38592">
    <property type="entry name" value="BLL4819 PROTEIN"/>
    <property type="match status" value="1"/>
</dbReference>